<sequence length="389" mass="42220">MRTPQDTATATGLNRALLARQGLLNRHTGPGGGKHSGKSLVSAIEQIGALQAQQWSSPPIGLWSRLDGFSPADLWAVLDQGDLVTGILMRRTLHLVSAAEHPVWARIAAETGVGGWLLRGVDEPERARDLLTDTVAFAKKIRTGDELTAYAEKWVDDHPDALPAKAVEAQREYKWRPFRAQPAFVKAPADGAWGAKTPAAYRSGPPTPRSLTSEKAWETAIIRHLGAFGPAGADDIAYWLGSPAGPVKAALERLDLATLREENGRRVLYDVADAPRPADETEAPPRFLPAFDNALLAFAANRRARILPDAYKDRVYLKRNLRWLPTFLVDGLVAGVWSAETKRGVATLTVTAFEKPTKAATAAVEAEGEALVRFTEPTAKDHVVRITTS</sequence>
<dbReference type="Proteomes" id="UP000256913">
    <property type="component" value="Unassembled WGS sequence"/>
</dbReference>
<keyword evidence="1" id="KW-0238">DNA-binding</keyword>
<dbReference type="AlphaFoldDB" id="A0A3D9ZML5"/>
<name>A0A3D9ZML5_9ACTN</name>
<dbReference type="PANTHER" id="PTHR38479:SF2">
    <property type="entry name" value="WINGED HELIX DNA-BINDING DOMAIN-CONTAINING PROTEIN"/>
    <property type="match status" value="1"/>
</dbReference>
<accession>A0A3D9ZML5</accession>
<comment type="caution">
    <text evidence="1">The sequence shown here is derived from an EMBL/GenBank/DDBJ whole genome shotgun (WGS) entry which is preliminary data.</text>
</comment>
<evidence type="ECO:0000313" key="2">
    <source>
        <dbReference type="Proteomes" id="UP000256913"/>
    </source>
</evidence>
<dbReference type="InterPro" id="IPR009351">
    <property type="entry name" value="AlkZ-like"/>
</dbReference>
<dbReference type="Pfam" id="PF06224">
    <property type="entry name" value="AlkZ-like"/>
    <property type="match status" value="1"/>
</dbReference>
<proteinExistence type="predicted"/>
<protein>
    <submittedName>
        <fullName evidence="1">Winged helix DNA-binding protein</fullName>
    </submittedName>
</protein>
<organism evidence="1 2">
    <name type="scientific">Asanoa ferruginea</name>
    <dbReference type="NCBI Taxonomy" id="53367"/>
    <lineage>
        <taxon>Bacteria</taxon>
        <taxon>Bacillati</taxon>
        <taxon>Actinomycetota</taxon>
        <taxon>Actinomycetes</taxon>
        <taxon>Micromonosporales</taxon>
        <taxon>Micromonosporaceae</taxon>
        <taxon>Asanoa</taxon>
    </lineage>
</organism>
<evidence type="ECO:0000313" key="1">
    <source>
        <dbReference type="EMBL" id="REF98515.1"/>
    </source>
</evidence>
<dbReference type="PANTHER" id="PTHR38479">
    <property type="entry name" value="LMO0824 PROTEIN"/>
    <property type="match status" value="1"/>
</dbReference>
<dbReference type="EMBL" id="QUMQ01000001">
    <property type="protein sequence ID" value="REF98515.1"/>
    <property type="molecule type" value="Genomic_DNA"/>
</dbReference>
<gene>
    <name evidence="1" type="ORF">DFJ67_4533</name>
</gene>
<dbReference type="GO" id="GO:0003677">
    <property type="term" value="F:DNA binding"/>
    <property type="evidence" value="ECO:0007669"/>
    <property type="project" value="UniProtKB-KW"/>
</dbReference>
<keyword evidence="2" id="KW-1185">Reference proteome</keyword>
<dbReference type="OrthoDB" id="9148135at2"/>
<reference evidence="1 2" key="1">
    <citation type="submission" date="2018-08" db="EMBL/GenBank/DDBJ databases">
        <title>Sequencing the genomes of 1000 actinobacteria strains.</title>
        <authorList>
            <person name="Klenk H.-P."/>
        </authorList>
    </citation>
    <scope>NUCLEOTIDE SEQUENCE [LARGE SCALE GENOMIC DNA]</scope>
    <source>
        <strain evidence="1 2">DSM 44099</strain>
    </source>
</reference>